<dbReference type="AlphaFoldDB" id="A0A0E0FDU8"/>
<dbReference type="Proteomes" id="UP000008021">
    <property type="component" value="Chromosome 12"/>
</dbReference>
<dbReference type="InterPro" id="IPR055411">
    <property type="entry name" value="LRR_FXL15/At3g58940/PEG3-like"/>
</dbReference>
<reference evidence="2" key="1">
    <citation type="submission" date="2015-04" db="UniProtKB">
        <authorList>
            <consortium name="EnsemblPlants"/>
        </authorList>
    </citation>
    <scope>IDENTIFICATION</scope>
</reference>
<dbReference type="Pfam" id="PF24758">
    <property type="entry name" value="LRR_At5g56370"/>
    <property type="match status" value="1"/>
</dbReference>
<sequence>MGDARPSRITINGAPRLRRIISLDIFNTVLEIQGIVIQAGMVEQPPQIRSVRHLGLQVNYTVMVGMLPRQIEQILRSFPRVKSLDIWVMPMNSQSYPINCLHNPEFSVN</sequence>
<feature type="domain" description="F-box/LRR-repeat protein 15/At3g58940/PEG3-like LRR" evidence="1">
    <location>
        <begin position="5"/>
        <end position="86"/>
    </location>
</feature>
<evidence type="ECO:0000313" key="3">
    <source>
        <dbReference type="Proteomes" id="UP000008021"/>
    </source>
</evidence>
<name>A0A0E0FDU8_9ORYZ</name>
<evidence type="ECO:0000259" key="1">
    <source>
        <dbReference type="Pfam" id="PF24758"/>
    </source>
</evidence>
<reference evidence="2" key="2">
    <citation type="submission" date="2018-05" db="EMBL/GenBank/DDBJ databases">
        <title>OmerRS3 (Oryza meridionalis Reference Sequence Version 3).</title>
        <authorList>
            <person name="Zhang J."/>
            <person name="Kudrna D."/>
            <person name="Lee S."/>
            <person name="Talag J."/>
            <person name="Welchert J."/>
            <person name="Wing R.A."/>
        </authorList>
    </citation>
    <scope>NUCLEOTIDE SEQUENCE [LARGE SCALE GENOMIC DNA]</scope>
    <source>
        <strain evidence="2">cv. OR44</strain>
    </source>
</reference>
<dbReference type="EnsemblPlants" id="OMERI12G12660.1">
    <property type="protein sequence ID" value="OMERI12G12660.1"/>
    <property type="gene ID" value="OMERI12G12660"/>
</dbReference>
<proteinExistence type="predicted"/>
<accession>A0A0E0FDU8</accession>
<protein>
    <recommendedName>
        <fullName evidence="1">F-box/LRR-repeat protein 15/At3g58940/PEG3-like LRR domain-containing protein</fullName>
    </recommendedName>
</protein>
<organism evidence="2">
    <name type="scientific">Oryza meridionalis</name>
    <dbReference type="NCBI Taxonomy" id="40149"/>
    <lineage>
        <taxon>Eukaryota</taxon>
        <taxon>Viridiplantae</taxon>
        <taxon>Streptophyta</taxon>
        <taxon>Embryophyta</taxon>
        <taxon>Tracheophyta</taxon>
        <taxon>Spermatophyta</taxon>
        <taxon>Magnoliopsida</taxon>
        <taxon>Liliopsida</taxon>
        <taxon>Poales</taxon>
        <taxon>Poaceae</taxon>
        <taxon>BOP clade</taxon>
        <taxon>Oryzoideae</taxon>
        <taxon>Oryzeae</taxon>
        <taxon>Oryzinae</taxon>
        <taxon>Oryza</taxon>
    </lineage>
</organism>
<keyword evidence="3" id="KW-1185">Reference proteome</keyword>
<dbReference type="STRING" id="40149.A0A0E0FDU8"/>
<dbReference type="HOGENOM" id="CLU_2188145_0_0_1"/>
<evidence type="ECO:0000313" key="2">
    <source>
        <dbReference type="EnsemblPlants" id="OMERI12G12660.1"/>
    </source>
</evidence>
<dbReference type="Gramene" id="OMERI12G12660.1">
    <property type="protein sequence ID" value="OMERI12G12660.1"/>
    <property type="gene ID" value="OMERI12G12660"/>
</dbReference>